<evidence type="ECO:0000256" key="1">
    <source>
        <dbReference type="ARBA" id="ARBA00001964"/>
    </source>
</evidence>
<gene>
    <name evidence="5" type="ORF">UU67_C0069G0006</name>
</gene>
<evidence type="ECO:0000259" key="4">
    <source>
        <dbReference type="Pfam" id="PF00456"/>
    </source>
</evidence>
<dbReference type="PANTHER" id="PTHR47514">
    <property type="entry name" value="TRANSKETOLASE N-TERMINAL SECTION-RELATED"/>
    <property type="match status" value="1"/>
</dbReference>
<evidence type="ECO:0000256" key="2">
    <source>
        <dbReference type="ARBA" id="ARBA00007131"/>
    </source>
</evidence>
<dbReference type="AlphaFoldDB" id="A0A0G0WF66"/>
<dbReference type="Pfam" id="PF00456">
    <property type="entry name" value="Transketolase_N"/>
    <property type="match status" value="1"/>
</dbReference>
<dbReference type="CDD" id="cd02012">
    <property type="entry name" value="TPP_TK"/>
    <property type="match status" value="1"/>
</dbReference>
<protein>
    <submittedName>
        <fullName evidence="5">Transketolase domain protein</fullName>
    </submittedName>
</protein>
<dbReference type="InterPro" id="IPR029061">
    <property type="entry name" value="THDP-binding"/>
</dbReference>
<comment type="cofactor">
    <cofactor evidence="1">
        <name>thiamine diphosphate</name>
        <dbReference type="ChEBI" id="CHEBI:58937"/>
    </cofactor>
</comment>
<evidence type="ECO:0000256" key="3">
    <source>
        <dbReference type="ARBA" id="ARBA00023052"/>
    </source>
</evidence>
<organism evidence="5 6">
    <name type="scientific">Candidatus Daviesbacteria bacterium GW2011_GWB1_41_5</name>
    <dbReference type="NCBI Taxonomy" id="1618429"/>
    <lineage>
        <taxon>Bacteria</taxon>
        <taxon>Candidatus Daviesiibacteriota</taxon>
    </lineage>
</organism>
<comment type="similarity">
    <text evidence="2">Belongs to the transketolase family.</text>
</comment>
<comment type="caution">
    <text evidence="5">The sequence shown here is derived from an EMBL/GenBank/DDBJ whole genome shotgun (WGS) entry which is preliminary data.</text>
</comment>
<dbReference type="InterPro" id="IPR005474">
    <property type="entry name" value="Transketolase_N"/>
</dbReference>
<name>A0A0G0WF66_9BACT</name>
<feature type="domain" description="Transketolase N-terminal" evidence="4">
    <location>
        <begin position="15"/>
        <end position="283"/>
    </location>
</feature>
<accession>A0A0G0WF66</accession>
<reference evidence="5 6" key="1">
    <citation type="journal article" date="2015" name="Nature">
        <title>rRNA introns, odd ribosomes, and small enigmatic genomes across a large radiation of phyla.</title>
        <authorList>
            <person name="Brown C.T."/>
            <person name="Hug L.A."/>
            <person name="Thomas B.C."/>
            <person name="Sharon I."/>
            <person name="Castelle C.J."/>
            <person name="Singh A."/>
            <person name="Wilkins M.J."/>
            <person name="Williams K.H."/>
            <person name="Banfield J.F."/>
        </authorList>
    </citation>
    <scope>NUCLEOTIDE SEQUENCE [LARGE SCALE GENOMIC DNA]</scope>
</reference>
<evidence type="ECO:0000313" key="6">
    <source>
        <dbReference type="Proteomes" id="UP000034753"/>
    </source>
</evidence>
<dbReference type="SUPFAM" id="SSF52518">
    <property type="entry name" value="Thiamin diphosphate-binding fold (THDP-binding)"/>
    <property type="match status" value="1"/>
</dbReference>
<dbReference type="PATRIC" id="fig|1618429.3.peg.1099"/>
<dbReference type="EMBL" id="LCBN01000069">
    <property type="protein sequence ID" value="KKS11604.1"/>
    <property type="molecule type" value="Genomic_DNA"/>
</dbReference>
<dbReference type="Gene3D" id="3.40.50.970">
    <property type="match status" value="1"/>
</dbReference>
<evidence type="ECO:0000313" key="5">
    <source>
        <dbReference type="EMBL" id="KKS11604.1"/>
    </source>
</evidence>
<dbReference type="Proteomes" id="UP000034753">
    <property type="component" value="Unassembled WGS sequence"/>
</dbReference>
<proteinExistence type="inferred from homology"/>
<sequence>MHPLHPDKIKELELKANAIRQSIIEMLVAAGSGHTAGPLGMADVFTAFYFYILDHDPSNPNWAGRDRLILSNGHIVPVRYAAMAHAGYFPVEELLTLRKFGSRLQGHPERLRLPGLETTSGPLGSGLGQACGIAYGARMDASARSPRPELGTKAAQVKWRTYCFLSDAEHQEGNHWESVMFAGKNKLANLTALVDRNYIQIDGSTEEVMPLESLAKKYEAFNWQVLEINGHDFSEIVGAVERTREEVSRPTVIIAHTIPGKGVSEIEFNYTWHGMVPKPEEAKKFLSELRTLRGKINNDE</sequence>
<keyword evidence="3" id="KW-0786">Thiamine pyrophosphate</keyword>
<dbReference type="PANTHER" id="PTHR47514:SF1">
    <property type="entry name" value="TRANSKETOLASE N-TERMINAL SECTION-RELATED"/>
    <property type="match status" value="1"/>
</dbReference>